<dbReference type="Gene3D" id="3.40.50.720">
    <property type="entry name" value="NAD(P)-binding Rossmann-like Domain"/>
    <property type="match status" value="1"/>
</dbReference>
<reference evidence="3" key="1">
    <citation type="submission" date="2022-11" db="UniProtKB">
        <authorList>
            <consortium name="WormBaseParasite"/>
        </authorList>
    </citation>
    <scope>IDENTIFICATION</scope>
</reference>
<evidence type="ECO:0000313" key="2">
    <source>
        <dbReference type="Proteomes" id="UP000887574"/>
    </source>
</evidence>
<dbReference type="PANTHER" id="PTHR44147">
    <property type="entry name" value="DEHYDROGENASE/REDUCTASE SDR FAMILY MEMBER 1"/>
    <property type="match status" value="1"/>
</dbReference>
<evidence type="ECO:0000313" key="3">
    <source>
        <dbReference type="WBParaSite" id="jg4726"/>
    </source>
</evidence>
<dbReference type="PRINTS" id="PR00080">
    <property type="entry name" value="SDRFAMILY"/>
</dbReference>
<dbReference type="WBParaSite" id="jg4726">
    <property type="protein sequence ID" value="jg4726"/>
    <property type="gene ID" value="jg4726"/>
</dbReference>
<dbReference type="AlphaFoldDB" id="A0A915ECK8"/>
<dbReference type="Pfam" id="PF00106">
    <property type="entry name" value="adh_short"/>
    <property type="match status" value="1"/>
</dbReference>
<evidence type="ECO:0000256" key="1">
    <source>
        <dbReference type="RuleBase" id="RU000363"/>
    </source>
</evidence>
<proteinExistence type="inferred from homology"/>
<accession>A0A915ECK8</accession>
<comment type="similarity">
    <text evidence="1">Belongs to the short-chain dehydrogenases/reductases (SDR) family.</text>
</comment>
<dbReference type="PRINTS" id="PR00081">
    <property type="entry name" value="GDHRDH"/>
</dbReference>
<dbReference type="Proteomes" id="UP000887574">
    <property type="component" value="Unplaced"/>
</dbReference>
<dbReference type="SUPFAM" id="SSF51735">
    <property type="entry name" value="NAD(P)-binding Rossmann-fold domains"/>
    <property type="match status" value="1"/>
</dbReference>
<organism evidence="2 3">
    <name type="scientific">Ditylenchus dipsaci</name>
    <dbReference type="NCBI Taxonomy" id="166011"/>
    <lineage>
        <taxon>Eukaryota</taxon>
        <taxon>Metazoa</taxon>
        <taxon>Ecdysozoa</taxon>
        <taxon>Nematoda</taxon>
        <taxon>Chromadorea</taxon>
        <taxon>Rhabditida</taxon>
        <taxon>Tylenchina</taxon>
        <taxon>Tylenchomorpha</taxon>
        <taxon>Sphaerularioidea</taxon>
        <taxon>Anguinidae</taxon>
        <taxon>Anguininae</taxon>
        <taxon>Ditylenchus</taxon>
    </lineage>
</organism>
<dbReference type="PANTHER" id="PTHR44147:SF2">
    <property type="entry name" value="DEHYDROGENASE_REDUCTASE SDR FAMILY MEMBER 1"/>
    <property type="match status" value="1"/>
</dbReference>
<sequence>MLIQVTKRGGQGIAIYCDHEDQKQVERLFEQISKEQNGQLDILVNNAYAAVAELMKIGAKKFFEQPIEIFDKINNTGLRNHYVCAVLAAKLMVPRSKGLIVTVSSVGGMAYLFNVAYGIGKAACDRLAADTAMELKSFKIASVSLWPGPVRTETIKELVIDANGPNKAVFEKGESVEFSGKCIVALATDSKIMEKTGKILVTAHLAKEYDLYDEGGSQPDAEGYNKMSKLIDQLNAVRQVGVLSNI</sequence>
<dbReference type="InterPro" id="IPR036291">
    <property type="entry name" value="NAD(P)-bd_dom_sf"/>
</dbReference>
<dbReference type="InterPro" id="IPR002347">
    <property type="entry name" value="SDR_fam"/>
</dbReference>
<keyword evidence="2" id="KW-1185">Reference proteome</keyword>
<protein>
    <submittedName>
        <fullName evidence="3">Uncharacterized protein</fullName>
    </submittedName>
</protein>
<name>A0A915ECK8_9BILA</name>